<keyword evidence="2" id="KW-1185">Reference proteome</keyword>
<protein>
    <submittedName>
        <fullName evidence="1">Uncharacterized protein</fullName>
    </submittedName>
</protein>
<gene>
    <name evidence="1" type="ORF">NYG90_06610</name>
</gene>
<name>A0ACC6FT70_9HELI</name>
<proteinExistence type="predicted"/>
<evidence type="ECO:0000313" key="1">
    <source>
        <dbReference type="EMBL" id="MDL0082340.1"/>
    </source>
</evidence>
<accession>A0ACC6FT70</accession>
<dbReference type="Proteomes" id="UP001173802">
    <property type="component" value="Unassembled WGS sequence"/>
</dbReference>
<sequence length="239" mass="26876">MRIILLIASILLIGYAQPAIETTSVCDDDMCAKAEQDSQPNTPNTPNPAQSSPIQPKKKHAWYLGASIFSGDGVLFEKDSASNFTKRFHAKDGGVIGLVGGLYRIAPRHTLRYGVHFGFSSIAFSNNYDSSLFELSGAKGGVGLGYEWSFYLKEHFAWSAVFGAEYTAYYYKKESDLLLLQEIMPRIGIGFEGRGHHYFEVFFGIPVYANLEVKNTHSTFVTSRYPRHLRLGFSYMYRF</sequence>
<organism evidence="1 2">
    <name type="scientific">Helicobacter zhangjianzhongii</name>
    <dbReference type="NCBI Taxonomy" id="2974574"/>
    <lineage>
        <taxon>Bacteria</taxon>
        <taxon>Pseudomonadati</taxon>
        <taxon>Campylobacterota</taxon>
        <taxon>Epsilonproteobacteria</taxon>
        <taxon>Campylobacterales</taxon>
        <taxon>Helicobacteraceae</taxon>
        <taxon>Helicobacter</taxon>
    </lineage>
</organism>
<comment type="caution">
    <text evidence="1">The sequence shown here is derived from an EMBL/GenBank/DDBJ whole genome shotgun (WGS) entry which is preliminary data.</text>
</comment>
<dbReference type="EMBL" id="JANURN010000005">
    <property type="protein sequence ID" value="MDL0082340.1"/>
    <property type="molecule type" value="Genomic_DNA"/>
</dbReference>
<evidence type="ECO:0000313" key="2">
    <source>
        <dbReference type="Proteomes" id="UP001173802"/>
    </source>
</evidence>
<reference evidence="1 2" key="1">
    <citation type="journal article" date="2023" name="Microorganisms">
        <title>Isolation and Genomic Characteristics of Cat-Borne Campylobacter felis sp. nov. and Sheep-Borne Campylobacter ovis sp. nov.</title>
        <authorList>
            <person name="Wang H."/>
            <person name="Li Y."/>
            <person name="Gu Y."/>
            <person name="Zhou G."/>
            <person name="Chen X."/>
            <person name="Zhang X."/>
            <person name="Shao Z."/>
            <person name="Zhang J."/>
            <person name="Zhang M."/>
        </authorList>
    </citation>
    <scope>NUCLEOTIDE SEQUENCE [LARGE SCALE GENOMIC DNA]</scope>
    <source>
        <strain evidence="1 2">XJK30-2</strain>
    </source>
</reference>